<reference evidence="1 2" key="1">
    <citation type="submission" date="2015-07" db="EMBL/GenBank/DDBJ databases">
        <title>The genome of Melipona quadrifasciata.</title>
        <authorList>
            <person name="Pan H."/>
            <person name="Kapheim K."/>
        </authorList>
    </citation>
    <scope>NUCLEOTIDE SEQUENCE [LARGE SCALE GENOMIC DNA]</scope>
    <source>
        <strain evidence="1">0111107301</strain>
        <tissue evidence="1">Whole body</tissue>
    </source>
</reference>
<dbReference type="EMBL" id="KQ435844">
    <property type="protein sequence ID" value="KOX71258.1"/>
    <property type="molecule type" value="Genomic_DNA"/>
</dbReference>
<organism evidence="1 2">
    <name type="scientific">Melipona quadrifasciata</name>
    <dbReference type="NCBI Taxonomy" id="166423"/>
    <lineage>
        <taxon>Eukaryota</taxon>
        <taxon>Metazoa</taxon>
        <taxon>Ecdysozoa</taxon>
        <taxon>Arthropoda</taxon>
        <taxon>Hexapoda</taxon>
        <taxon>Insecta</taxon>
        <taxon>Pterygota</taxon>
        <taxon>Neoptera</taxon>
        <taxon>Endopterygota</taxon>
        <taxon>Hymenoptera</taxon>
        <taxon>Apocrita</taxon>
        <taxon>Aculeata</taxon>
        <taxon>Apoidea</taxon>
        <taxon>Anthophila</taxon>
        <taxon>Apidae</taxon>
        <taxon>Melipona</taxon>
    </lineage>
</organism>
<evidence type="ECO:0000313" key="1">
    <source>
        <dbReference type="EMBL" id="KOX71258.1"/>
    </source>
</evidence>
<evidence type="ECO:0000313" key="2">
    <source>
        <dbReference type="Proteomes" id="UP000053105"/>
    </source>
</evidence>
<keyword evidence="2" id="KW-1185">Reference proteome</keyword>
<protein>
    <submittedName>
        <fullName evidence="1">Uncharacterized protein</fullName>
    </submittedName>
</protein>
<proteinExistence type="predicted"/>
<gene>
    <name evidence="1" type="ORF">WN51_03492</name>
</gene>
<sequence length="139" mass="15980">MPVRRKQFLETGEVTARVNFIKFMLLISLNIVSSSVPSKEWGARGFAKLALRPKRAVAPTRIQKHFHRHKDTLSKLSPAKKLNKVVKYTTIVVTPGKQKFKRNDPSPSKLAPNRLVSQDLYFIYVTSHKTRILFVKNDH</sequence>
<name>A0A0N0U4D5_9HYME</name>
<accession>A0A0N0U4D5</accession>
<dbReference type="AlphaFoldDB" id="A0A0N0U4D5"/>
<dbReference type="Proteomes" id="UP000053105">
    <property type="component" value="Unassembled WGS sequence"/>
</dbReference>